<keyword evidence="15" id="KW-1185">Reference proteome</keyword>
<accession>G8BYM7</accession>
<dbReference type="GO" id="GO:0043022">
    <property type="term" value="F:ribosome binding"/>
    <property type="evidence" value="ECO:0007669"/>
    <property type="project" value="EnsemblFungi"/>
</dbReference>
<dbReference type="SUPFAM" id="SSF52540">
    <property type="entry name" value="P-loop containing nucleoside triphosphate hydrolases"/>
    <property type="match status" value="1"/>
</dbReference>
<keyword evidence="5" id="KW-0378">Hydrolase</keyword>
<feature type="region of interest" description="Disordered" evidence="12">
    <location>
        <begin position="228"/>
        <end position="259"/>
    </location>
</feature>
<dbReference type="Pfam" id="PF00009">
    <property type="entry name" value="GTP_EFTU"/>
    <property type="match status" value="1"/>
</dbReference>
<dbReference type="Gene3D" id="3.40.50.300">
    <property type="entry name" value="P-loop containing nucleotide triphosphate hydrolases"/>
    <property type="match status" value="1"/>
</dbReference>
<dbReference type="InterPro" id="IPR054696">
    <property type="entry name" value="GTP-eEF1A_C"/>
</dbReference>
<dbReference type="Proteomes" id="UP000005666">
    <property type="component" value="Chromosome 10"/>
</dbReference>
<dbReference type="PRINTS" id="PR00315">
    <property type="entry name" value="ELONGATNFCT"/>
</dbReference>
<evidence type="ECO:0000313" key="14">
    <source>
        <dbReference type="EMBL" id="CCE64969.1"/>
    </source>
</evidence>
<protein>
    <recommendedName>
        <fullName evidence="11">Elongation factor 1 alpha-like protein</fullName>
    </recommendedName>
</protein>
<dbReference type="FunFam" id="3.40.50.300:FF:000204">
    <property type="entry name" value="Translation elongation factor Tu"/>
    <property type="match status" value="1"/>
</dbReference>
<dbReference type="OrthoDB" id="342024at2759"/>
<dbReference type="GO" id="GO:0005525">
    <property type="term" value="F:GTP binding"/>
    <property type="evidence" value="ECO:0007669"/>
    <property type="project" value="UniProtKB-KW"/>
</dbReference>
<proteinExistence type="inferred from homology"/>
<dbReference type="GO" id="GO:0070651">
    <property type="term" value="P:nonfunctional rRNA decay"/>
    <property type="evidence" value="ECO:0007669"/>
    <property type="project" value="EnsemblFungi"/>
</dbReference>
<evidence type="ECO:0000256" key="3">
    <source>
        <dbReference type="ARBA" id="ARBA00022490"/>
    </source>
</evidence>
<evidence type="ECO:0000256" key="5">
    <source>
        <dbReference type="ARBA" id="ARBA00022801"/>
    </source>
</evidence>
<dbReference type="InterPro" id="IPR027417">
    <property type="entry name" value="P-loop_NTPase"/>
</dbReference>
<evidence type="ECO:0000256" key="12">
    <source>
        <dbReference type="SAM" id="MobiDB-lite"/>
    </source>
</evidence>
<dbReference type="InterPro" id="IPR009001">
    <property type="entry name" value="Transl_elong_EF1A/Init_IF2_C"/>
</dbReference>
<keyword evidence="8" id="KW-0342">GTP-binding</keyword>
<evidence type="ECO:0000256" key="1">
    <source>
        <dbReference type="ARBA" id="ARBA00004496"/>
    </source>
</evidence>
<keyword evidence="4" id="KW-0547">Nucleotide-binding</keyword>
<organism evidence="14 15">
    <name type="scientific">Tetrapisispora phaffii (strain ATCC 24235 / CBS 4417 / NBRC 1672 / NRRL Y-8282 / UCD 70-5)</name>
    <name type="common">Yeast</name>
    <name type="synonym">Fabospora phaffii</name>
    <dbReference type="NCBI Taxonomy" id="1071381"/>
    <lineage>
        <taxon>Eukaryota</taxon>
        <taxon>Fungi</taxon>
        <taxon>Dikarya</taxon>
        <taxon>Ascomycota</taxon>
        <taxon>Saccharomycotina</taxon>
        <taxon>Saccharomycetes</taxon>
        <taxon>Saccharomycetales</taxon>
        <taxon>Saccharomycetaceae</taxon>
        <taxon>Tetrapisispora</taxon>
    </lineage>
</organism>
<evidence type="ECO:0000313" key="15">
    <source>
        <dbReference type="Proteomes" id="UP000005666"/>
    </source>
</evidence>
<dbReference type="Pfam" id="PF22594">
    <property type="entry name" value="GTP-eEF1A_C"/>
    <property type="match status" value="1"/>
</dbReference>
<dbReference type="InterPro" id="IPR050100">
    <property type="entry name" value="TRAFAC_GTPase_members"/>
</dbReference>
<comment type="similarity">
    <text evidence="2">Belongs to the TRAFAC class translation factor GTPase superfamily. Classic translation factor GTPase family. EF-Tu/EF-1A subfamily.</text>
</comment>
<dbReference type="PROSITE" id="PS00301">
    <property type="entry name" value="G_TR_1"/>
    <property type="match status" value="1"/>
</dbReference>
<feature type="compositionally biased region" description="Polar residues" evidence="12">
    <location>
        <begin position="176"/>
        <end position="200"/>
    </location>
</feature>
<comment type="catalytic activity">
    <reaction evidence="9">
        <text>GTP + H2O = GDP + phosphate + H(+)</text>
        <dbReference type="Rhea" id="RHEA:19669"/>
        <dbReference type="ChEBI" id="CHEBI:15377"/>
        <dbReference type="ChEBI" id="CHEBI:15378"/>
        <dbReference type="ChEBI" id="CHEBI:37565"/>
        <dbReference type="ChEBI" id="CHEBI:43474"/>
        <dbReference type="ChEBI" id="CHEBI:58189"/>
    </reaction>
    <physiologicalReaction direction="left-to-right" evidence="9">
        <dbReference type="Rhea" id="RHEA:19670"/>
    </physiologicalReaction>
</comment>
<dbReference type="GO" id="GO:0070966">
    <property type="term" value="P:nuclear-transcribed mRNA catabolic process, no-go decay"/>
    <property type="evidence" value="ECO:0007669"/>
    <property type="project" value="EnsemblFungi"/>
</dbReference>
<feature type="compositionally biased region" description="Acidic residues" evidence="12">
    <location>
        <begin position="1"/>
        <end position="16"/>
    </location>
</feature>
<dbReference type="InterPro" id="IPR015033">
    <property type="entry name" value="HBS1-like_N"/>
</dbReference>
<dbReference type="RefSeq" id="XP_003687403.1">
    <property type="nucleotide sequence ID" value="XM_003687355.1"/>
</dbReference>
<feature type="region of interest" description="Disordered" evidence="12">
    <location>
        <begin position="167"/>
        <end position="205"/>
    </location>
</feature>
<keyword evidence="6" id="KW-0810">Translation regulation</keyword>
<comment type="subunit">
    <text evidence="10">Component of the Dom34-Hbs1 complex, also named Pelota-HBS1L complex, composed of dom34 and hbs1.</text>
</comment>
<dbReference type="InterPro" id="IPR009000">
    <property type="entry name" value="Transl_B-barrel_sf"/>
</dbReference>
<evidence type="ECO:0000256" key="8">
    <source>
        <dbReference type="ARBA" id="ARBA00023134"/>
    </source>
</evidence>
<dbReference type="GeneID" id="11533220"/>
<name>G8BYM7_TETPH</name>
<dbReference type="KEGG" id="tpf:TPHA_0J01470"/>
<sequence length="871" mass="97494">MVAYSDDDEIDYENETPDFHDEQDLDDYLNDEEYDLMNDLLPLVRNGMEDFDGWNNFDLKLALFDSDFNTEEALSLLMKDFKKKKTNSSESDAIKLTSLASIAKQKAQLNKIQSNREKPETMEDRPMTLLEKLKSKRNQNTAGAKISNDVSQSNPAMTLAEKLSKFKTRNAETPKKSNTLVSKSNAIEPKVTSNRTTSSKEAPADPLMKSTEVMSLAEKLKALKQNKLDAKKESKPVNKNIKSGNSEELKTESIDPNNVSQVPSSDNVWNFIQTFNKELKITPYLKGLTSDLAISNFIIGNSGNFDDNTDKSHDNRQKRQNENIFAPFFPNKRIITNNLNKKYTVKQKVIENFNKPSPDDIILTAQKNAFNQVQENVSKLKISEDKKPDEIELDGDDSDEFGSKKEELISKSYKKAAVATKPKTPIDIEKYIETVKPHCTFVVLGHVDAGKSTLMGRLLYDIGAVDSNLIRKLKRESESIGKGSFHLAWVMDQTNEERARGVTVSICTSDFETDKSRFTIVDAPGHRDFVPSAISGISQADVAIITIDCGTDAFESGFNLDGQTKEHSLLAKSLGVKRLIVAMNKLDSVDWFEGRFNQIQSELKIFFDDIGFKEEQLDWVPVSGLTGEGVHKIAYPTAQNWYKGPTLVGLLEEASEKVCEVSYNEVIEEPFLFSILEVSESNKHETGVISGRVESGTIQPGETITIYPSEQSVIVDKITVGDGKAIQKIAIKNDFVSIRIRNAFIEDIQPGDLCASVGFDIPPTQDFNVNLLTFKLDRPVLPGTSFMMFRGVCEQPARIGKLISSVDKKDPTKILKKKIRHLATNQGAIVEILLTEKKRWIPLLSYNDNKHLGRIVLRKDGRTIGAGIVMP</sequence>
<dbReference type="CDD" id="cd01883">
    <property type="entry name" value="EF1_alpha"/>
    <property type="match status" value="1"/>
</dbReference>
<evidence type="ECO:0000256" key="7">
    <source>
        <dbReference type="ARBA" id="ARBA00022917"/>
    </source>
</evidence>
<keyword evidence="3" id="KW-0963">Cytoplasm</keyword>
<dbReference type="OMA" id="FETFSHN"/>
<dbReference type="HOGENOM" id="CLU_007265_3_4_1"/>
<dbReference type="EMBL" id="HE612865">
    <property type="protein sequence ID" value="CCE64969.1"/>
    <property type="molecule type" value="Genomic_DNA"/>
</dbReference>
<dbReference type="PANTHER" id="PTHR23115">
    <property type="entry name" value="TRANSLATION FACTOR"/>
    <property type="match status" value="1"/>
</dbReference>
<keyword evidence="7" id="KW-0648">Protein biosynthesis</keyword>
<dbReference type="Gene3D" id="2.40.30.10">
    <property type="entry name" value="Translation factors"/>
    <property type="match status" value="2"/>
</dbReference>
<evidence type="ECO:0000256" key="2">
    <source>
        <dbReference type="ARBA" id="ARBA00007249"/>
    </source>
</evidence>
<dbReference type="CDD" id="cd04093">
    <property type="entry name" value="HBS1_C_III"/>
    <property type="match status" value="1"/>
</dbReference>
<dbReference type="InterPro" id="IPR031157">
    <property type="entry name" value="G_TR_CS"/>
</dbReference>
<dbReference type="PROSITE" id="PS51722">
    <property type="entry name" value="G_TR_2"/>
    <property type="match status" value="1"/>
</dbReference>
<dbReference type="Pfam" id="PF08938">
    <property type="entry name" value="HBS1_N"/>
    <property type="match status" value="1"/>
</dbReference>
<evidence type="ECO:0000256" key="11">
    <source>
        <dbReference type="ARBA" id="ARBA00074866"/>
    </source>
</evidence>
<dbReference type="GO" id="GO:1990533">
    <property type="term" value="C:Dom34-Hbs1 complex"/>
    <property type="evidence" value="ECO:0007669"/>
    <property type="project" value="EnsemblFungi"/>
</dbReference>
<evidence type="ECO:0000256" key="10">
    <source>
        <dbReference type="ARBA" id="ARBA00063537"/>
    </source>
</evidence>
<evidence type="ECO:0000256" key="6">
    <source>
        <dbReference type="ARBA" id="ARBA00022845"/>
    </source>
</evidence>
<dbReference type="eggNOG" id="KOG0458">
    <property type="taxonomic scope" value="Eukaryota"/>
</dbReference>
<dbReference type="AlphaFoldDB" id="G8BYM7"/>
<dbReference type="GO" id="GO:0003924">
    <property type="term" value="F:GTPase activity"/>
    <property type="evidence" value="ECO:0007669"/>
    <property type="project" value="EnsemblFungi"/>
</dbReference>
<evidence type="ECO:0000256" key="4">
    <source>
        <dbReference type="ARBA" id="ARBA00022741"/>
    </source>
</evidence>
<dbReference type="STRING" id="1071381.G8BYM7"/>
<dbReference type="GO" id="GO:0005737">
    <property type="term" value="C:cytoplasm"/>
    <property type="evidence" value="ECO:0007669"/>
    <property type="project" value="UniProtKB-SubCell"/>
</dbReference>
<reference evidence="14 15" key="1">
    <citation type="journal article" date="2011" name="Proc. Natl. Acad. Sci. U.S.A.">
        <title>Evolutionary erosion of yeast sex chromosomes by mating-type switching accidents.</title>
        <authorList>
            <person name="Gordon J.L."/>
            <person name="Armisen D."/>
            <person name="Proux-Wera E."/>
            <person name="Oheigeartaigh S.S."/>
            <person name="Byrne K.P."/>
            <person name="Wolfe K.H."/>
        </authorList>
    </citation>
    <scope>NUCLEOTIDE SEQUENCE [LARGE SCALE GENOMIC DNA]</scope>
    <source>
        <strain evidence="15">ATCC 24235 / CBS 4417 / NBRC 1672 / NRRL Y-8282 / UCD 70-5</strain>
    </source>
</reference>
<dbReference type="InterPro" id="IPR000795">
    <property type="entry name" value="T_Tr_GTP-bd_dom"/>
</dbReference>
<dbReference type="SUPFAM" id="SSF50447">
    <property type="entry name" value="Translation proteins"/>
    <property type="match status" value="1"/>
</dbReference>
<dbReference type="GO" id="GO:0072344">
    <property type="term" value="P:rescue of stalled ribosome"/>
    <property type="evidence" value="ECO:0007669"/>
    <property type="project" value="EnsemblFungi"/>
</dbReference>
<evidence type="ECO:0000256" key="9">
    <source>
        <dbReference type="ARBA" id="ARBA00049117"/>
    </source>
</evidence>
<comment type="subcellular location">
    <subcellularLocation>
        <location evidence="1">Cytoplasm</location>
    </subcellularLocation>
</comment>
<feature type="domain" description="Tr-type G" evidence="13">
    <location>
        <begin position="436"/>
        <end position="662"/>
    </location>
</feature>
<feature type="region of interest" description="Disordered" evidence="12">
    <location>
        <begin position="1"/>
        <end position="22"/>
    </location>
</feature>
<gene>
    <name evidence="14" type="primary">TPHA0J01470</name>
    <name evidence="14" type="ordered locus">TPHA_0J01470</name>
</gene>
<dbReference type="GO" id="GO:0045948">
    <property type="term" value="P:positive regulation of translational initiation"/>
    <property type="evidence" value="ECO:0007669"/>
    <property type="project" value="EnsemblFungi"/>
</dbReference>
<dbReference type="FunFam" id="2.40.30.10:FF:000070">
    <property type="entry name" value="Translation elongation factor EF-1 subunit"/>
    <property type="match status" value="1"/>
</dbReference>
<dbReference type="SUPFAM" id="SSF50465">
    <property type="entry name" value="EF-Tu/eEF-1alpha/eIF2-gamma C-terminal domain"/>
    <property type="match status" value="1"/>
</dbReference>
<evidence type="ECO:0000259" key="13">
    <source>
        <dbReference type="PROSITE" id="PS51722"/>
    </source>
</evidence>